<keyword evidence="1" id="KW-1133">Transmembrane helix</keyword>
<gene>
    <name evidence="2" type="ORF">EAY64_19240</name>
</gene>
<evidence type="ECO:0008006" key="4">
    <source>
        <dbReference type="Google" id="ProtNLM"/>
    </source>
</evidence>
<dbReference type="OrthoDB" id="8591113at2"/>
<organism evidence="2 3">
    <name type="scientific">Aquitalea palustris</name>
    <dbReference type="NCBI Taxonomy" id="2480983"/>
    <lineage>
        <taxon>Bacteria</taxon>
        <taxon>Pseudomonadati</taxon>
        <taxon>Pseudomonadota</taxon>
        <taxon>Betaproteobacteria</taxon>
        <taxon>Neisseriales</taxon>
        <taxon>Chromobacteriaceae</taxon>
        <taxon>Aquitalea</taxon>
    </lineage>
</organism>
<name>A0A454JDB3_9NEIS</name>
<keyword evidence="3" id="KW-1185">Reference proteome</keyword>
<dbReference type="EMBL" id="RFAR01000116">
    <property type="protein sequence ID" value="RMC91386.1"/>
    <property type="molecule type" value="Genomic_DNA"/>
</dbReference>
<keyword evidence="1" id="KW-0812">Transmembrane</keyword>
<protein>
    <recommendedName>
        <fullName evidence="4">Toxin CptA</fullName>
    </recommendedName>
</protein>
<accession>A0A454JDB3</accession>
<evidence type="ECO:0000256" key="1">
    <source>
        <dbReference type="SAM" id="Phobius"/>
    </source>
</evidence>
<evidence type="ECO:0000313" key="3">
    <source>
        <dbReference type="Proteomes" id="UP000274139"/>
    </source>
</evidence>
<dbReference type="Proteomes" id="UP000274139">
    <property type="component" value="Unassembled WGS sequence"/>
</dbReference>
<dbReference type="AlphaFoldDB" id="A0A454JDB3"/>
<reference evidence="2 3" key="1">
    <citation type="submission" date="2018-10" db="EMBL/GenBank/DDBJ databases">
        <title>Draft genome sequence of Aquitalea MWU14-2217 isolated from a wild cranberry bog in Provincetown, Massachusetts.</title>
        <authorList>
            <person name="Ebadzadsahrai G."/>
            <person name="Soby S."/>
        </authorList>
    </citation>
    <scope>NUCLEOTIDE SEQUENCE [LARGE SCALE GENOMIC DNA]</scope>
    <source>
        <strain evidence="2 3">MWU14-2217</strain>
    </source>
</reference>
<keyword evidence="1" id="KW-0472">Membrane</keyword>
<dbReference type="RefSeq" id="WP_103526325.1">
    <property type="nucleotide sequence ID" value="NZ_JAIZDC010000007.1"/>
</dbReference>
<sequence length="153" mass="17358">MRARQLLPPFALSIRPSRYWLGLLSGLLLLSAVLVLGYVENLWWLLPLQWVLGWLALRANGWWRSSPLQAIAVDGLGRMHWHYAGRSLEVLPGDDCFISPFLIIVKVMAAGRRYSYLLLPDSAEAQALRQLRVYLLWFHAGAETDPSAVVEHP</sequence>
<evidence type="ECO:0000313" key="2">
    <source>
        <dbReference type="EMBL" id="RMC91386.1"/>
    </source>
</evidence>
<proteinExistence type="predicted"/>
<comment type="caution">
    <text evidence="2">The sequence shown here is derived from an EMBL/GenBank/DDBJ whole genome shotgun (WGS) entry which is preliminary data.</text>
</comment>
<feature type="transmembrane region" description="Helical" evidence="1">
    <location>
        <begin position="20"/>
        <end position="38"/>
    </location>
</feature>